<dbReference type="KEGG" id="npv:OHM77_04660"/>
<evidence type="ECO:0000256" key="1">
    <source>
        <dbReference type="SAM" id="SignalP"/>
    </source>
</evidence>
<proteinExistence type="predicted"/>
<sequence>MPPKLFAGLTAGLLFASSAYAVEIAVLPVGLSLGAGHGRGAITVTNRGAEAVAMQVEAVSWTQTDGRDHYAPTRDLLVNPPLFTLGPGRAQVLRVGLRQPPSGERELAYRLFLREVPPPAAPPPDQASGGSRVRVLLELRLPVYVEPARIVRESHWQGQRSTDGAIEVTVANNGNVHMTVGELTLRAADAAADSPPLAAVKNNAAVFPGQQRSWALRPQAAAPGRRFMLNVATDQGPRDVALDLGRP</sequence>
<dbReference type="GO" id="GO:0030288">
    <property type="term" value="C:outer membrane-bounded periplasmic space"/>
    <property type="evidence" value="ECO:0007669"/>
    <property type="project" value="InterPro"/>
</dbReference>
<organism evidence="3">
    <name type="scientific">Candidatus Nitricoxidivorans perseverans</name>
    <dbReference type="NCBI Taxonomy" id="2975601"/>
    <lineage>
        <taxon>Bacteria</taxon>
        <taxon>Pseudomonadati</taxon>
        <taxon>Pseudomonadota</taxon>
        <taxon>Betaproteobacteria</taxon>
        <taxon>Nitrosomonadales</taxon>
        <taxon>Sterolibacteriaceae</taxon>
        <taxon>Candidatus Nitricoxidivorans</taxon>
    </lineage>
</organism>
<name>A0AA49FM45_9PROT</name>
<dbReference type="InterPro" id="IPR008962">
    <property type="entry name" value="PapD-like_sf"/>
</dbReference>
<dbReference type="InterPro" id="IPR016147">
    <property type="entry name" value="Pili_assmbl_chaperone_N"/>
</dbReference>
<feature type="domain" description="Pili assembly chaperone N-terminal" evidence="2">
    <location>
        <begin position="34"/>
        <end position="150"/>
    </location>
</feature>
<dbReference type="EMBL" id="CP107246">
    <property type="protein sequence ID" value="WIM06561.1"/>
    <property type="molecule type" value="Genomic_DNA"/>
</dbReference>
<dbReference type="AlphaFoldDB" id="A0AA49FM45"/>
<reference evidence="3" key="1">
    <citation type="journal article" date="2023" name="Nat. Microbiol.">
        <title>Enrichment and characterization of a nitric oxide-reducing microbial community in a continuous bioreactor.</title>
        <authorList>
            <person name="Garrido-Amador P."/>
            <person name="Stortenbeker N."/>
            <person name="Wessels H.J.C.T."/>
            <person name="Speth D.R."/>
            <person name="Garcia-Heredia I."/>
            <person name="Kartal B."/>
        </authorList>
    </citation>
    <scope>NUCLEOTIDE SEQUENCE</scope>
    <source>
        <strain evidence="3">MAG1</strain>
    </source>
</reference>
<keyword evidence="1" id="KW-0732">Signal</keyword>
<dbReference type="PANTHER" id="PTHR30251">
    <property type="entry name" value="PILUS ASSEMBLY CHAPERONE"/>
    <property type="match status" value="1"/>
</dbReference>
<protein>
    <submittedName>
        <fullName evidence="3">Fimbria/pilus periplasmic chaperone</fullName>
    </submittedName>
</protein>
<accession>A0AA49FM45</accession>
<gene>
    <name evidence="3" type="ORF">OHM77_04660</name>
</gene>
<feature type="signal peptide" evidence="1">
    <location>
        <begin position="1"/>
        <end position="21"/>
    </location>
</feature>
<feature type="chain" id="PRO_5041385327" evidence="1">
    <location>
        <begin position="22"/>
        <end position="247"/>
    </location>
</feature>
<evidence type="ECO:0000313" key="3">
    <source>
        <dbReference type="EMBL" id="WIM06561.1"/>
    </source>
</evidence>
<dbReference type="Pfam" id="PF00345">
    <property type="entry name" value="PapD_N"/>
    <property type="match status" value="1"/>
</dbReference>
<dbReference type="Gene3D" id="2.60.40.10">
    <property type="entry name" value="Immunoglobulins"/>
    <property type="match status" value="1"/>
</dbReference>
<dbReference type="Proteomes" id="UP001234916">
    <property type="component" value="Chromosome"/>
</dbReference>
<dbReference type="InterPro" id="IPR013783">
    <property type="entry name" value="Ig-like_fold"/>
</dbReference>
<dbReference type="PANTHER" id="PTHR30251:SF4">
    <property type="entry name" value="SLR1668 PROTEIN"/>
    <property type="match status" value="1"/>
</dbReference>
<dbReference type="GO" id="GO:0071555">
    <property type="term" value="P:cell wall organization"/>
    <property type="evidence" value="ECO:0007669"/>
    <property type="project" value="InterPro"/>
</dbReference>
<dbReference type="SUPFAM" id="SSF49354">
    <property type="entry name" value="PapD-like"/>
    <property type="match status" value="1"/>
</dbReference>
<evidence type="ECO:0000259" key="2">
    <source>
        <dbReference type="Pfam" id="PF00345"/>
    </source>
</evidence>
<dbReference type="InterPro" id="IPR050643">
    <property type="entry name" value="Periplasmic_pilus_chap"/>
</dbReference>